<dbReference type="EMBL" id="JASCZI010033382">
    <property type="protein sequence ID" value="MED6128897.1"/>
    <property type="molecule type" value="Genomic_DNA"/>
</dbReference>
<evidence type="ECO:0000256" key="1">
    <source>
        <dbReference type="SAM" id="MobiDB-lite"/>
    </source>
</evidence>
<comment type="caution">
    <text evidence="2">The sequence shown here is derived from an EMBL/GenBank/DDBJ whole genome shotgun (WGS) entry which is preliminary data.</text>
</comment>
<feature type="compositionally biased region" description="Polar residues" evidence="1">
    <location>
        <begin position="18"/>
        <end position="29"/>
    </location>
</feature>
<dbReference type="Proteomes" id="UP001341840">
    <property type="component" value="Unassembled WGS sequence"/>
</dbReference>
<accession>A0ABU6RXW2</accession>
<protein>
    <submittedName>
        <fullName evidence="2">Uncharacterized protein</fullName>
    </submittedName>
</protein>
<evidence type="ECO:0000313" key="2">
    <source>
        <dbReference type="EMBL" id="MED6128897.1"/>
    </source>
</evidence>
<reference evidence="2 3" key="1">
    <citation type="journal article" date="2023" name="Plants (Basel)">
        <title>Bridging the Gap: Combining Genomics and Transcriptomics Approaches to Understand Stylosanthes scabra, an Orphan Legume from the Brazilian Caatinga.</title>
        <authorList>
            <person name="Ferreira-Neto J.R.C."/>
            <person name="da Silva M.D."/>
            <person name="Binneck E."/>
            <person name="de Melo N.F."/>
            <person name="da Silva R.H."/>
            <person name="de Melo A.L.T.M."/>
            <person name="Pandolfi V."/>
            <person name="Bustamante F.O."/>
            <person name="Brasileiro-Vidal A.C."/>
            <person name="Benko-Iseppon A.M."/>
        </authorList>
    </citation>
    <scope>NUCLEOTIDE SEQUENCE [LARGE SCALE GENOMIC DNA]</scope>
    <source>
        <tissue evidence="2">Leaves</tissue>
    </source>
</reference>
<sequence>VAQAPAKAAHAARKLRKQLTSNNRSCPRSKWSCTRSFLVPAELLAQQMMVHTHLGAEFHPN</sequence>
<proteinExistence type="predicted"/>
<feature type="region of interest" description="Disordered" evidence="1">
    <location>
        <begin position="1"/>
        <end position="29"/>
    </location>
</feature>
<evidence type="ECO:0000313" key="3">
    <source>
        <dbReference type="Proteomes" id="UP001341840"/>
    </source>
</evidence>
<organism evidence="2 3">
    <name type="scientific">Stylosanthes scabra</name>
    <dbReference type="NCBI Taxonomy" id="79078"/>
    <lineage>
        <taxon>Eukaryota</taxon>
        <taxon>Viridiplantae</taxon>
        <taxon>Streptophyta</taxon>
        <taxon>Embryophyta</taxon>
        <taxon>Tracheophyta</taxon>
        <taxon>Spermatophyta</taxon>
        <taxon>Magnoliopsida</taxon>
        <taxon>eudicotyledons</taxon>
        <taxon>Gunneridae</taxon>
        <taxon>Pentapetalae</taxon>
        <taxon>rosids</taxon>
        <taxon>fabids</taxon>
        <taxon>Fabales</taxon>
        <taxon>Fabaceae</taxon>
        <taxon>Papilionoideae</taxon>
        <taxon>50 kb inversion clade</taxon>
        <taxon>dalbergioids sensu lato</taxon>
        <taxon>Dalbergieae</taxon>
        <taxon>Pterocarpus clade</taxon>
        <taxon>Stylosanthes</taxon>
    </lineage>
</organism>
<gene>
    <name evidence="2" type="ORF">PIB30_102525</name>
</gene>
<name>A0ABU6RXW2_9FABA</name>
<keyword evidence="3" id="KW-1185">Reference proteome</keyword>
<feature type="non-terminal residue" evidence="2">
    <location>
        <position position="1"/>
    </location>
</feature>